<proteinExistence type="predicted"/>
<dbReference type="Gene3D" id="3.40.50.300">
    <property type="entry name" value="P-loop containing nucleotide triphosphate hydrolases"/>
    <property type="match status" value="1"/>
</dbReference>
<evidence type="ECO:0000313" key="3">
    <source>
        <dbReference type="Proteomes" id="UP000231279"/>
    </source>
</evidence>
<dbReference type="STRING" id="429701.A0A2G9GIS6"/>
<dbReference type="InterPro" id="IPR027417">
    <property type="entry name" value="P-loop_NTPase"/>
</dbReference>
<dbReference type="PANTHER" id="PTHR12381">
    <property type="entry name" value="HETEROGENEOUS NUCLEAR RIBONUCLEOPROTEIN U FAMILY MEMBER"/>
    <property type="match status" value="1"/>
</dbReference>
<dbReference type="EMBL" id="NKXS01004863">
    <property type="protein sequence ID" value="PIN05193.1"/>
    <property type="molecule type" value="Genomic_DNA"/>
</dbReference>
<dbReference type="Proteomes" id="UP000231279">
    <property type="component" value="Unassembled WGS sequence"/>
</dbReference>
<dbReference type="AlphaFoldDB" id="A0A2G9GIS6"/>
<organism evidence="2 3">
    <name type="scientific">Handroanthus impetiginosus</name>
    <dbReference type="NCBI Taxonomy" id="429701"/>
    <lineage>
        <taxon>Eukaryota</taxon>
        <taxon>Viridiplantae</taxon>
        <taxon>Streptophyta</taxon>
        <taxon>Embryophyta</taxon>
        <taxon>Tracheophyta</taxon>
        <taxon>Spermatophyta</taxon>
        <taxon>Magnoliopsida</taxon>
        <taxon>eudicotyledons</taxon>
        <taxon>Gunneridae</taxon>
        <taxon>Pentapetalae</taxon>
        <taxon>asterids</taxon>
        <taxon>lamiids</taxon>
        <taxon>Lamiales</taxon>
        <taxon>Bignoniaceae</taxon>
        <taxon>Crescentiina</taxon>
        <taxon>Tabebuia alliance</taxon>
        <taxon>Handroanthus</taxon>
    </lineage>
</organism>
<sequence>MDRATKIFNVLLSRASKIHRNFIIDQTNVYKNARKRKLKPFLDYIKIAVVVFPRAEELKLRAAKRFIEMGKEVPAEAVNEMIANYTLPMSKDMPMTNEYFDQVLFVELSREEAQRSLDEMKRQISVVCVPPLRENSLVSCSSSSLQNNQHAPIQSYGGASVQNRGVGYGYQSSYSSQPMSGTPHGSYYSSFSTHDSKHGFGYTGSSKGDDYMEWMTNESKSRALPTHRVINEFSQNFGINNPGRSNIAEPYHRTSSLSYNTYDNRYANTGGASCGPSALMHSAYESAAPLPYGTYGSQMSRPPHGSFPNDMQHSGALYPQPSPQRPPPTNLPTNLQPPYGSSPNFMQQAGVYPQLRPVPPLPPISPANLQRPGLYPRPSQGF</sequence>
<evidence type="ECO:0000256" key="1">
    <source>
        <dbReference type="SAM" id="MobiDB-lite"/>
    </source>
</evidence>
<keyword evidence="3" id="KW-1185">Reference proteome</keyword>
<name>A0A2G9GIS6_9LAMI</name>
<reference evidence="3" key="1">
    <citation type="journal article" date="2018" name="Gigascience">
        <title>Genome assembly of the Pink Ipe (Handroanthus impetiginosus, Bignoniaceae), a highly valued, ecologically keystone Neotropical timber forest tree.</title>
        <authorList>
            <person name="Silva-Junior O.B."/>
            <person name="Grattapaglia D."/>
            <person name="Novaes E."/>
            <person name="Collevatti R.G."/>
        </authorList>
    </citation>
    <scope>NUCLEOTIDE SEQUENCE [LARGE SCALE GENOMIC DNA]</scope>
    <source>
        <strain evidence="3">cv. UFG-1</strain>
    </source>
</reference>
<dbReference type="GO" id="GO:0003723">
    <property type="term" value="F:RNA binding"/>
    <property type="evidence" value="ECO:0007669"/>
    <property type="project" value="TreeGrafter"/>
</dbReference>
<comment type="caution">
    <text evidence="2">The sequence shown here is derived from an EMBL/GenBank/DDBJ whole genome shotgun (WGS) entry which is preliminary data.</text>
</comment>
<gene>
    <name evidence="2" type="ORF">CDL12_22270</name>
</gene>
<dbReference type="GO" id="GO:0005634">
    <property type="term" value="C:nucleus"/>
    <property type="evidence" value="ECO:0007669"/>
    <property type="project" value="TreeGrafter"/>
</dbReference>
<evidence type="ECO:0000313" key="2">
    <source>
        <dbReference type="EMBL" id="PIN05193.1"/>
    </source>
</evidence>
<protein>
    <submittedName>
        <fullName evidence="2">Uncharacterized protein</fullName>
    </submittedName>
</protein>
<dbReference type="OrthoDB" id="445357at2759"/>
<accession>A0A2G9GIS6</accession>
<feature type="region of interest" description="Disordered" evidence="1">
    <location>
        <begin position="295"/>
        <end position="382"/>
    </location>
</feature>
<dbReference type="GO" id="GO:0000380">
    <property type="term" value="P:alternative mRNA splicing, via spliceosome"/>
    <property type="evidence" value="ECO:0007669"/>
    <property type="project" value="TreeGrafter"/>
</dbReference>
<feature type="compositionally biased region" description="Pro residues" evidence="1">
    <location>
        <begin position="356"/>
        <end position="365"/>
    </location>
</feature>
<feature type="compositionally biased region" description="Pro residues" evidence="1">
    <location>
        <begin position="320"/>
        <end position="330"/>
    </location>
</feature>
<dbReference type="Pfam" id="PF13671">
    <property type="entry name" value="AAA_33"/>
    <property type="match status" value="1"/>
</dbReference>
<dbReference type="PANTHER" id="PTHR12381:SF56">
    <property type="entry name" value="B30.2_SPRY DOMAIN-CONTAINING PROTEIN-RELATED"/>
    <property type="match status" value="1"/>
</dbReference>